<dbReference type="EMBL" id="CM017704">
    <property type="protein sequence ID" value="TYG74664.1"/>
    <property type="molecule type" value="Genomic_DNA"/>
</dbReference>
<evidence type="ECO:0000313" key="3">
    <source>
        <dbReference type="Proteomes" id="UP000323506"/>
    </source>
</evidence>
<dbReference type="PANTHER" id="PTHR33116:SF75">
    <property type="entry name" value="RIBONUCLEASE H PROTEIN"/>
    <property type="match status" value="1"/>
</dbReference>
<evidence type="ECO:0000313" key="2">
    <source>
        <dbReference type="EMBL" id="TYG74664.1"/>
    </source>
</evidence>
<dbReference type="AlphaFoldDB" id="A0A5D2CZK0"/>
<feature type="transmembrane region" description="Helical" evidence="1">
    <location>
        <begin position="476"/>
        <end position="493"/>
    </location>
</feature>
<feature type="transmembrane region" description="Helical" evidence="1">
    <location>
        <begin position="127"/>
        <end position="152"/>
    </location>
</feature>
<feature type="transmembrane region" description="Helical" evidence="1">
    <location>
        <begin position="379"/>
        <end position="401"/>
    </location>
</feature>
<evidence type="ECO:0000256" key="1">
    <source>
        <dbReference type="SAM" id="Phobius"/>
    </source>
</evidence>
<dbReference type="PANTHER" id="PTHR33116">
    <property type="entry name" value="REVERSE TRANSCRIPTASE ZINC-BINDING DOMAIN-CONTAINING PROTEIN-RELATED-RELATED"/>
    <property type="match status" value="1"/>
</dbReference>
<keyword evidence="1" id="KW-0812">Transmembrane</keyword>
<accession>A0A5D2CZK0</accession>
<keyword evidence="1" id="KW-0472">Membrane</keyword>
<reference evidence="2 3" key="1">
    <citation type="submission" date="2019-06" db="EMBL/GenBank/DDBJ databases">
        <title>WGS assembly of Gossypium darwinii.</title>
        <authorList>
            <person name="Chen Z.J."/>
            <person name="Sreedasyam A."/>
            <person name="Ando A."/>
            <person name="Song Q."/>
            <person name="De L."/>
            <person name="Hulse-Kemp A."/>
            <person name="Ding M."/>
            <person name="Ye W."/>
            <person name="Kirkbride R."/>
            <person name="Jenkins J."/>
            <person name="Plott C."/>
            <person name="Lovell J."/>
            <person name="Lin Y.-M."/>
            <person name="Vaughn R."/>
            <person name="Liu B."/>
            <person name="Li W."/>
            <person name="Simpson S."/>
            <person name="Scheffler B."/>
            <person name="Saski C."/>
            <person name="Grover C."/>
            <person name="Hu G."/>
            <person name="Conover J."/>
            <person name="Carlson J."/>
            <person name="Shu S."/>
            <person name="Boston L."/>
            <person name="Williams M."/>
            <person name="Peterson D."/>
            <person name="Mcgee K."/>
            <person name="Jones D."/>
            <person name="Wendel J."/>
            <person name="Stelly D."/>
            <person name="Grimwood J."/>
            <person name="Schmutz J."/>
        </authorList>
    </citation>
    <scope>NUCLEOTIDE SEQUENCE [LARGE SCALE GENOMIC DNA]</scope>
    <source>
        <strain evidence="2">1808015.09</strain>
    </source>
</reference>
<keyword evidence="3" id="KW-1185">Reference proteome</keyword>
<name>A0A5D2CZK0_GOSDA</name>
<keyword evidence="1" id="KW-1133">Transmembrane helix</keyword>
<protein>
    <submittedName>
        <fullName evidence="2">Uncharacterized protein</fullName>
    </submittedName>
</protein>
<gene>
    <name evidence="2" type="ORF">ES288_D04G199900v1</name>
</gene>
<dbReference type="Proteomes" id="UP000323506">
    <property type="component" value="Chromosome D04"/>
</dbReference>
<sequence>MGFDEKWRGWVMECISTTRAEVIINGSTTNEFRFRRGLRQGDSLSPLVTEVLHLALDKAVEIRLIEGFQNVISETLFRMAANCKCKIEFLHFNYLGIPLGANPKRITTWDPIVERFRKKLSGWKCRTLSWAAKIVLINVVLTSLPIYFMLLFQAPVTNTEGKKNMAKINWNIVCKPKEKGGAGVENLEIKNRALLAKWSWRFAIEKEALWCKVILAKYGSKVQRWNGRTVMFWMDIWCGNRPLKPEFLRLFHLARQKEGMVAEFIRNYEFSREEWNDLFTRLLLGREEVMLSKFVDRVSSIVLVPDVEDKFCWAHDRNGEFLIAQKNSYNTNAPDVFLHVINIDATVPDRVLYEIKYDADVPDMFVYINLKSMPTSQTWSYTITHIGILCHDICILTIPMVRTRLFGRRNSIDSSSCPWCERVQESANHLFFKCKFIEGFWVKIFYWWEVCWNQVDGFEDFYSLCNNMKMVEIRKSFWLISIFAACWTVWLARNGMVFERRMMTMENLIFQSNMRVLLWIRSVYDELMLQENFWWICPNRCRIDSIKSKPAALIWCPPPHGCLKFNICGIANEDRASNGGVLRDKEGVARALFSGSVIANDTNLAEIIAVMVALDVFLDMKWKLNDYLFIELGSLMVFYWCADKPMRVWSLQATFTDIERDIENGNEMASSLAIAGINREEMFKA</sequence>
<proteinExistence type="predicted"/>
<organism evidence="2 3">
    <name type="scientific">Gossypium darwinii</name>
    <name type="common">Darwin's cotton</name>
    <name type="synonym">Gossypium barbadense var. darwinii</name>
    <dbReference type="NCBI Taxonomy" id="34276"/>
    <lineage>
        <taxon>Eukaryota</taxon>
        <taxon>Viridiplantae</taxon>
        <taxon>Streptophyta</taxon>
        <taxon>Embryophyta</taxon>
        <taxon>Tracheophyta</taxon>
        <taxon>Spermatophyta</taxon>
        <taxon>Magnoliopsida</taxon>
        <taxon>eudicotyledons</taxon>
        <taxon>Gunneridae</taxon>
        <taxon>Pentapetalae</taxon>
        <taxon>rosids</taxon>
        <taxon>malvids</taxon>
        <taxon>Malvales</taxon>
        <taxon>Malvaceae</taxon>
        <taxon>Malvoideae</taxon>
        <taxon>Gossypium</taxon>
    </lineage>
</organism>